<dbReference type="OrthoDB" id="333905at2759"/>
<feature type="region of interest" description="Disordered" evidence="2">
    <location>
        <begin position="96"/>
        <end position="135"/>
    </location>
</feature>
<dbReference type="Proteomes" id="UP000663855">
    <property type="component" value="Unassembled WGS sequence"/>
</dbReference>
<protein>
    <recommendedName>
        <fullName evidence="3">BAG domain-containing protein</fullName>
    </recommendedName>
</protein>
<evidence type="ECO:0000259" key="3">
    <source>
        <dbReference type="Pfam" id="PF02179"/>
    </source>
</evidence>
<evidence type="ECO:0000256" key="2">
    <source>
        <dbReference type="SAM" id="MobiDB-lite"/>
    </source>
</evidence>
<sequence length="428" mass="48629">MASTNSAGHSTGFISIPVEIVSRSNLNNSNFYDSPNRTTRYENSSHSDFSNSPPWKKPSINTYYRSRLQPRQTVIPAYDRLINDFPLHQSYHEQQYRPLQKRTYDSSSLHTSRSSDDLLSSSNDSIRPKTQSSNASYYHETLNNGFPTDSDFIYPNTYTNSFRRSSFDVLNDVSDINQQNPSEHQTYYRPTYITQTNINPKTVYSNEYHIPINNYQSSKSQETANNSHDRSGSPASDRDESPTRPSPLNAQQPQESDFKVTKDATSTMTGPITTSSSNDQQVPSTEMPAVANLQPVPLRDPNTIALEKLEQIKQNLVDLNQQVDAFDGVTRDDRVYKLLDEQAVKMMLTCDELTDVSIDIKEKRKEMIRNVQTVIAKLESKVPMNATIENNSNLMETKLTVDDLSINSTEQQQSSRTQNEQTSTERPT</sequence>
<feature type="region of interest" description="Disordered" evidence="2">
    <location>
        <begin position="217"/>
        <end position="288"/>
    </location>
</feature>
<dbReference type="SUPFAM" id="SSF63491">
    <property type="entry name" value="BAG domain"/>
    <property type="match status" value="1"/>
</dbReference>
<proteinExistence type="predicted"/>
<comment type="caution">
    <text evidence="4">The sequence shown here is derived from an EMBL/GenBank/DDBJ whole genome shotgun (WGS) entry which is preliminary data.</text>
</comment>
<feature type="compositionally biased region" description="Polar residues" evidence="2">
    <location>
        <begin position="263"/>
        <end position="284"/>
    </location>
</feature>
<accession>A0A815ZJA2</accession>
<feature type="compositionally biased region" description="Polar residues" evidence="2">
    <location>
        <begin position="246"/>
        <end position="255"/>
    </location>
</feature>
<feature type="domain" description="BAG" evidence="3">
    <location>
        <begin position="310"/>
        <end position="381"/>
    </location>
</feature>
<evidence type="ECO:0000313" key="4">
    <source>
        <dbReference type="EMBL" id="CAF1585893.1"/>
    </source>
</evidence>
<dbReference type="Gene3D" id="1.20.58.120">
    <property type="entry name" value="BAG domain"/>
    <property type="match status" value="1"/>
</dbReference>
<organism evidence="4 6">
    <name type="scientific">Rotaria magnacalcarata</name>
    <dbReference type="NCBI Taxonomy" id="392030"/>
    <lineage>
        <taxon>Eukaryota</taxon>
        <taxon>Metazoa</taxon>
        <taxon>Spiralia</taxon>
        <taxon>Gnathifera</taxon>
        <taxon>Rotifera</taxon>
        <taxon>Eurotatoria</taxon>
        <taxon>Bdelloidea</taxon>
        <taxon>Philodinida</taxon>
        <taxon>Philodinidae</taxon>
        <taxon>Rotaria</taxon>
    </lineage>
</organism>
<dbReference type="Pfam" id="PF02179">
    <property type="entry name" value="BAG"/>
    <property type="match status" value="1"/>
</dbReference>
<dbReference type="InterPro" id="IPR003103">
    <property type="entry name" value="BAG_domain"/>
</dbReference>
<evidence type="ECO:0000313" key="5">
    <source>
        <dbReference type="EMBL" id="CAF1600394.1"/>
    </source>
</evidence>
<feature type="compositionally biased region" description="Basic and acidic residues" evidence="2">
    <location>
        <begin position="227"/>
        <end position="242"/>
    </location>
</feature>
<evidence type="ECO:0000256" key="1">
    <source>
        <dbReference type="SAM" id="Coils"/>
    </source>
</evidence>
<feature type="region of interest" description="Disordered" evidence="2">
    <location>
        <begin position="407"/>
        <end position="428"/>
    </location>
</feature>
<dbReference type="EMBL" id="CAJNOW010010680">
    <property type="protein sequence ID" value="CAF1585893.1"/>
    <property type="molecule type" value="Genomic_DNA"/>
</dbReference>
<dbReference type="InterPro" id="IPR036533">
    <property type="entry name" value="BAG_dom_sf"/>
</dbReference>
<name>A0A815ZJA2_9BILA</name>
<evidence type="ECO:0000313" key="6">
    <source>
        <dbReference type="Proteomes" id="UP000663834"/>
    </source>
</evidence>
<feature type="compositionally biased region" description="Polar residues" evidence="2">
    <location>
        <begin position="26"/>
        <end position="38"/>
    </location>
</feature>
<reference evidence="4" key="1">
    <citation type="submission" date="2021-02" db="EMBL/GenBank/DDBJ databases">
        <authorList>
            <person name="Nowell W R."/>
        </authorList>
    </citation>
    <scope>NUCLEOTIDE SEQUENCE</scope>
</reference>
<dbReference type="Proteomes" id="UP000663834">
    <property type="component" value="Unassembled WGS sequence"/>
</dbReference>
<feature type="coiled-coil region" evidence="1">
    <location>
        <begin position="302"/>
        <end position="329"/>
    </location>
</feature>
<feature type="compositionally biased region" description="Polar residues" evidence="2">
    <location>
        <begin position="217"/>
        <end position="226"/>
    </location>
</feature>
<gene>
    <name evidence="5" type="ORF">CJN711_LOCUS35107</name>
    <name evidence="4" type="ORF">KQP761_LOCUS20649</name>
</gene>
<feature type="compositionally biased region" description="Low complexity" evidence="2">
    <location>
        <begin position="105"/>
        <end position="125"/>
    </location>
</feature>
<dbReference type="AlphaFoldDB" id="A0A815ZJA2"/>
<feature type="region of interest" description="Disordered" evidence="2">
    <location>
        <begin position="26"/>
        <end position="53"/>
    </location>
</feature>
<keyword evidence="1" id="KW-0175">Coiled coil</keyword>
<dbReference type="GO" id="GO:0051087">
    <property type="term" value="F:protein-folding chaperone binding"/>
    <property type="evidence" value="ECO:0007669"/>
    <property type="project" value="InterPro"/>
</dbReference>
<dbReference type="EMBL" id="CAJNOV010017130">
    <property type="protein sequence ID" value="CAF1600394.1"/>
    <property type="molecule type" value="Genomic_DNA"/>
</dbReference>